<accession>A0ABP4RZ81</accession>
<dbReference type="Proteomes" id="UP001500618">
    <property type="component" value="Unassembled WGS sequence"/>
</dbReference>
<dbReference type="EMBL" id="BAAANY010000002">
    <property type="protein sequence ID" value="GAA1661781.1"/>
    <property type="molecule type" value="Genomic_DNA"/>
</dbReference>
<keyword evidence="2" id="KW-1185">Reference proteome</keyword>
<dbReference type="Pfam" id="PF08843">
    <property type="entry name" value="AbiEii"/>
    <property type="match status" value="1"/>
</dbReference>
<evidence type="ECO:0000313" key="2">
    <source>
        <dbReference type="Proteomes" id="UP001500618"/>
    </source>
</evidence>
<comment type="caution">
    <text evidence="1">The sequence shown here is derived from an EMBL/GenBank/DDBJ whole genome shotgun (WGS) entry which is preliminary data.</text>
</comment>
<proteinExistence type="predicted"/>
<name>A0ABP4RZ81_9ACTN</name>
<reference evidence="2" key="1">
    <citation type="journal article" date="2019" name="Int. J. Syst. Evol. Microbiol.">
        <title>The Global Catalogue of Microorganisms (GCM) 10K type strain sequencing project: providing services to taxonomists for standard genome sequencing and annotation.</title>
        <authorList>
            <consortium name="The Broad Institute Genomics Platform"/>
            <consortium name="The Broad Institute Genome Sequencing Center for Infectious Disease"/>
            <person name="Wu L."/>
            <person name="Ma J."/>
        </authorList>
    </citation>
    <scope>NUCLEOTIDE SEQUENCE [LARGE SCALE GENOMIC DNA]</scope>
    <source>
        <strain evidence="2">JCM 14718</strain>
    </source>
</reference>
<gene>
    <name evidence="1" type="ORF">GCM10009765_09140</name>
</gene>
<organism evidence="1 2">
    <name type="scientific">Fodinicola feengrottensis</name>
    <dbReference type="NCBI Taxonomy" id="435914"/>
    <lineage>
        <taxon>Bacteria</taxon>
        <taxon>Bacillati</taxon>
        <taxon>Actinomycetota</taxon>
        <taxon>Actinomycetes</taxon>
        <taxon>Mycobacteriales</taxon>
        <taxon>Fodinicola</taxon>
    </lineage>
</organism>
<dbReference type="InterPro" id="IPR014942">
    <property type="entry name" value="AbiEii"/>
</dbReference>
<evidence type="ECO:0000313" key="1">
    <source>
        <dbReference type="EMBL" id="GAA1661781.1"/>
    </source>
</evidence>
<protein>
    <submittedName>
        <fullName evidence="1">Uncharacterized protein</fullName>
    </submittedName>
</protein>
<sequence>MTFSRLVIVDGSEEVLVDIALDSPPSSSPTITLLGPTLAPLDLAGRKLLALFGRAEARDFADVYVLVRRFGEAALLEQAAQMDAGFDLQVLAQMMRTLARFDDDEIPLPSAEIVAAREFFARWGDEIVSQS</sequence>